<dbReference type="GO" id="GO:0016836">
    <property type="term" value="F:hydro-lyase activity"/>
    <property type="evidence" value="ECO:0007669"/>
    <property type="project" value="TreeGrafter"/>
</dbReference>
<dbReference type="EMBL" id="UINC01189725">
    <property type="protein sequence ID" value="SVE03545.1"/>
    <property type="molecule type" value="Genomic_DNA"/>
</dbReference>
<keyword evidence="2" id="KW-0479">Metal-binding</keyword>
<dbReference type="InterPro" id="IPR029065">
    <property type="entry name" value="Enolase_C-like"/>
</dbReference>
<evidence type="ECO:0000259" key="4">
    <source>
        <dbReference type="Pfam" id="PF13378"/>
    </source>
</evidence>
<dbReference type="InterPro" id="IPR046945">
    <property type="entry name" value="RHMD-like"/>
</dbReference>
<name>A0A383A8K5_9ZZZZ</name>
<dbReference type="Pfam" id="PF13378">
    <property type="entry name" value="MR_MLE_C"/>
    <property type="match status" value="1"/>
</dbReference>
<comment type="cofactor">
    <cofactor evidence="1">
        <name>Mg(2+)</name>
        <dbReference type="ChEBI" id="CHEBI:18420"/>
    </cofactor>
</comment>
<dbReference type="PANTHER" id="PTHR13794:SF58">
    <property type="entry name" value="MITOCHONDRIAL ENOLASE SUPERFAMILY MEMBER 1"/>
    <property type="match status" value="1"/>
</dbReference>
<sequence length="196" mass="21574">QLWGVDEAIDYMKQLAEFRPHWIEEPTARDDVFGFQRIAEALQPLGIGVATGEQVPSPVIFKQMLMQQAIQFCQIDATRLAGVQDVLAVILMADKFGIPVCPHGGGIGLCNMIVHYALWDQICVSGPSRGQLVEYLNFLQDGVFLNPVAMKDGAYQTPAAAGWGLEMEEEFVRDHTYPTGSVWQGREASGSITFVA</sequence>
<dbReference type="Gene3D" id="3.20.20.120">
    <property type="entry name" value="Enolase-like C-terminal domain"/>
    <property type="match status" value="1"/>
</dbReference>
<dbReference type="SUPFAM" id="SSF51604">
    <property type="entry name" value="Enolase C-terminal domain-like"/>
    <property type="match status" value="1"/>
</dbReference>
<evidence type="ECO:0000256" key="1">
    <source>
        <dbReference type="ARBA" id="ARBA00001946"/>
    </source>
</evidence>
<proteinExistence type="predicted"/>
<keyword evidence="3" id="KW-0460">Magnesium</keyword>
<reference evidence="5" key="1">
    <citation type="submission" date="2018-05" db="EMBL/GenBank/DDBJ databases">
        <authorList>
            <person name="Lanie J.A."/>
            <person name="Ng W.-L."/>
            <person name="Kazmierczak K.M."/>
            <person name="Andrzejewski T.M."/>
            <person name="Davidsen T.M."/>
            <person name="Wayne K.J."/>
            <person name="Tettelin H."/>
            <person name="Glass J.I."/>
            <person name="Rusch D."/>
            <person name="Podicherti R."/>
            <person name="Tsui H.-C.T."/>
            <person name="Winkler M.E."/>
        </authorList>
    </citation>
    <scope>NUCLEOTIDE SEQUENCE</scope>
</reference>
<evidence type="ECO:0000256" key="2">
    <source>
        <dbReference type="ARBA" id="ARBA00022723"/>
    </source>
</evidence>
<dbReference type="GO" id="GO:0016052">
    <property type="term" value="P:carbohydrate catabolic process"/>
    <property type="evidence" value="ECO:0007669"/>
    <property type="project" value="TreeGrafter"/>
</dbReference>
<protein>
    <recommendedName>
        <fullName evidence="4">Enolase C-terminal domain-containing protein</fullName>
    </recommendedName>
</protein>
<gene>
    <name evidence="5" type="ORF">METZ01_LOCUS456399</name>
</gene>
<dbReference type="PANTHER" id="PTHR13794">
    <property type="entry name" value="ENOLASE SUPERFAMILY, MANDELATE RACEMASE"/>
    <property type="match status" value="1"/>
</dbReference>
<organism evidence="5">
    <name type="scientific">marine metagenome</name>
    <dbReference type="NCBI Taxonomy" id="408172"/>
    <lineage>
        <taxon>unclassified sequences</taxon>
        <taxon>metagenomes</taxon>
        <taxon>ecological metagenomes</taxon>
    </lineage>
</organism>
<feature type="domain" description="Enolase C-terminal" evidence="4">
    <location>
        <begin position="1"/>
        <end position="170"/>
    </location>
</feature>
<dbReference type="GO" id="GO:0000287">
    <property type="term" value="F:magnesium ion binding"/>
    <property type="evidence" value="ECO:0007669"/>
    <property type="project" value="TreeGrafter"/>
</dbReference>
<evidence type="ECO:0000256" key="3">
    <source>
        <dbReference type="ARBA" id="ARBA00022842"/>
    </source>
</evidence>
<evidence type="ECO:0000313" key="5">
    <source>
        <dbReference type="EMBL" id="SVE03545.1"/>
    </source>
</evidence>
<dbReference type="InterPro" id="IPR036849">
    <property type="entry name" value="Enolase-like_C_sf"/>
</dbReference>
<accession>A0A383A8K5</accession>
<feature type="non-terminal residue" evidence="5">
    <location>
        <position position="1"/>
    </location>
</feature>
<dbReference type="AlphaFoldDB" id="A0A383A8K5"/>